<name>A0ABY6LZB6_9FLAO</name>
<feature type="coiled-coil region" evidence="1">
    <location>
        <begin position="163"/>
        <end position="190"/>
    </location>
</feature>
<dbReference type="RefSeq" id="WP_264433120.1">
    <property type="nucleotide sequence ID" value="NZ_CP081495.1"/>
</dbReference>
<dbReference type="Gene3D" id="1.25.40.10">
    <property type="entry name" value="Tetratricopeptide repeat domain"/>
    <property type="match status" value="3"/>
</dbReference>
<protein>
    <submittedName>
        <fullName evidence="2">Gliding motility protein</fullName>
    </submittedName>
</protein>
<evidence type="ECO:0000313" key="2">
    <source>
        <dbReference type="EMBL" id="UYW00897.1"/>
    </source>
</evidence>
<keyword evidence="3" id="KW-1185">Reference proteome</keyword>
<proteinExistence type="predicted"/>
<dbReference type="Proteomes" id="UP001163328">
    <property type="component" value="Chromosome"/>
</dbReference>
<gene>
    <name evidence="2" type="ORF">K5I29_10350</name>
</gene>
<dbReference type="SUPFAM" id="SSF48452">
    <property type="entry name" value="TPR-like"/>
    <property type="match status" value="1"/>
</dbReference>
<dbReference type="InterPro" id="IPR019734">
    <property type="entry name" value="TPR_rpt"/>
</dbReference>
<evidence type="ECO:0000313" key="3">
    <source>
        <dbReference type="Proteomes" id="UP001163328"/>
    </source>
</evidence>
<reference evidence="2" key="1">
    <citation type="submission" date="2021-08" db="EMBL/GenBank/DDBJ databases">
        <title>Flavobacterium sp. strain CC-SYL302.</title>
        <authorList>
            <person name="Lin S.-Y."/>
            <person name="Lee T.-H."/>
            <person name="Young C.-C."/>
        </authorList>
    </citation>
    <scope>NUCLEOTIDE SEQUENCE</scope>
    <source>
        <strain evidence="2">CC-SYL302</strain>
    </source>
</reference>
<keyword evidence="1" id="KW-0175">Coiled coil</keyword>
<dbReference type="InterPro" id="IPR011990">
    <property type="entry name" value="TPR-like_helical_dom_sf"/>
</dbReference>
<dbReference type="SUPFAM" id="SSF81901">
    <property type="entry name" value="HCP-like"/>
    <property type="match status" value="1"/>
</dbReference>
<evidence type="ECO:0000256" key="1">
    <source>
        <dbReference type="SAM" id="Coils"/>
    </source>
</evidence>
<accession>A0ABY6LZB6</accession>
<dbReference type="PROSITE" id="PS51257">
    <property type="entry name" value="PROKAR_LIPOPROTEIN"/>
    <property type="match status" value="1"/>
</dbReference>
<dbReference type="SMART" id="SM00028">
    <property type="entry name" value="TPR"/>
    <property type="match status" value="4"/>
</dbReference>
<dbReference type="EMBL" id="CP081495">
    <property type="protein sequence ID" value="UYW00897.1"/>
    <property type="molecule type" value="Genomic_DNA"/>
</dbReference>
<sequence>MKQFSLKILIPIALAWVVIACSTKRDTLLNRKFQALTTEYNVLFNGQEAFNKYHEELINSFVDNYWEVLPIEPFVAKDEFEAPSGEQTGQNLSVPEDKATKAIQKHSMYINGQERNPQADEAYLLLGKTRYYDNRFLPAIEAFNYVIYKSPEANTLNEIVVWRERAHIQLDNNEQAIANLKELLETTDQKDFKKEVFVDANAVLAQAYYNTQVIDTAITKLTVARNLTRDNEKKARFSFILGQLHNKFNQPDSANYYFQEVINMKRKAKRMYTMQAYAQQANLFDYEKGDTIAFLKKFNALLADRENRPYLYILNHQLGNFYNHYHDYKKAIAYYNASIKQNNGKDRYLQASNYRELGQINFEERDFKTSAKYYDSSLVNLPNPSKEYLTIQRKLKNIGEVIKYEDMITVADSTIRIYNMTEPERVAYFSGYIEELKEKDTEAALKAIEQAKKQNNIAAAQQQQQAINNLASQSTNNFQPPGAEMMPPPGFDADQNTFYYYIPQSVQQGKLNFERRWGKRPLKDNWRWLANVSNTGAIAANENITISVDSTLTEKGEKPLLDLSLPKYDLQTYLDKVVTDPEAIAELEKNRNAAYYELGYIYDDKFGEYQLAADRLESLLASNPEKGLLLPTYYNLYKIYTKLNSPKALVYQNKIMTEYPDTHYAKVLQGLVAEKTDDPEAVYTVVYKEYLDKNDPELALEQVKEKIDFYTGTPIISKFELLKARLLAKIYGVTAYKQALTEIEDLYPLTEEGKEAKRILETEIPSLEAYEFSDKDLNKWLLVYQLPKNDTKQIEGLVQTIQKYITQTHNASLKVTVDYYNPEITLVVVHGFYSDARARQMDMLLHEKEYKVKLNGLPMSLHNYIVIQTHKNLDSYKIK</sequence>
<organism evidence="2 3">
    <name type="scientific">Flavobacterium agricola</name>
    <dbReference type="NCBI Taxonomy" id="2870839"/>
    <lineage>
        <taxon>Bacteria</taxon>
        <taxon>Pseudomonadati</taxon>
        <taxon>Bacteroidota</taxon>
        <taxon>Flavobacteriia</taxon>
        <taxon>Flavobacteriales</taxon>
        <taxon>Flavobacteriaceae</taxon>
        <taxon>Flavobacterium</taxon>
    </lineage>
</organism>